<evidence type="ECO:0000313" key="3">
    <source>
        <dbReference type="Proteomes" id="UP000269221"/>
    </source>
</evidence>
<proteinExistence type="predicted"/>
<dbReference type="AlphaFoldDB" id="A0A3M0JKI4"/>
<evidence type="ECO:0000313" key="2">
    <source>
        <dbReference type="EMBL" id="RMB99563.1"/>
    </source>
</evidence>
<gene>
    <name evidence="2" type="ORF">DUI87_23816</name>
</gene>
<name>A0A3M0JKI4_HIRRU</name>
<dbReference type="OrthoDB" id="9219679at2759"/>
<protein>
    <submittedName>
        <fullName evidence="2">Uncharacterized protein</fullName>
    </submittedName>
</protein>
<feature type="compositionally biased region" description="Basic and acidic residues" evidence="1">
    <location>
        <begin position="275"/>
        <end position="285"/>
    </location>
</feature>
<keyword evidence="3" id="KW-1185">Reference proteome</keyword>
<sequence length="418" mass="46520">MVSSLDSKYSLTLMTASSYCRVQLQTLTAGYFLLDYNCKYFLTTSDHRFYPDEKYRYICLLTGQEKTENKKLPYTKIPDRSPSKFLPGQENFNTRRSDTEQDKANPDSQAPSPLPSWPADQALSGQWLRTGGGSGLPQSHTEEEGPLANTEEDWEYGMDQELCQASGQQPEEQGHLGQSTAAELEAAAAIEREESPTSAPHSSRCPEPGPLGVQALSEQQEQDTKLSPAETSSYQDVSDWEESLDQDPSQEEDTLDQKVYGENGKRPSPLSSWENDSHQDLVRDSWEQSIGTKAFLPEDDEWDDVSVLELSEDQDGERRLAALARGGFPVPVPREAWVEHGAAEPCPPRPPYASPPHVEAPAPRGSMASRAFQEQVPEAGSLSQERAPCKKHLSRLRRALRALRGLLRFPCLAPQPQD</sequence>
<evidence type="ECO:0000256" key="1">
    <source>
        <dbReference type="SAM" id="MobiDB-lite"/>
    </source>
</evidence>
<feature type="compositionally biased region" description="Pro residues" evidence="1">
    <location>
        <begin position="345"/>
        <end position="354"/>
    </location>
</feature>
<dbReference type="EMBL" id="QRBI01000148">
    <property type="protein sequence ID" value="RMB99563.1"/>
    <property type="molecule type" value="Genomic_DNA"/>
</dbReference>
<reference evidence="2 3" key="1">
    <citation type="submission" date="2018-07" db="EMBL/GenBank/DDBJ databases">
        <title>A high quality draft genome assembly of the barn swallow (H. rustica rustica).</title>
        <authorList>
            <person name="Formenti G."/>
            <person name="Chiara M."/>
            <person name="Poveda L."/>
            <person name="Francoijs K.-J."/>
            <person name="Bonisoli-Alquati A."/>
            <person name="Canova L."/>
            <person name="Gianfranceschi L."/>
            <person name="Horner D.S."/>
            <person name="Saino N."/>
        </authorList>
    </citation>
    <scope>NUCLEOTIDE SEQUENCE [LARGE SCALE GENOMIC DNA]</scope>
    <source>
        <strain evidence="2">Chelidonia</strain>
        <tissue evidence="2">Blood</tissue>
    </source>
</reference>
<feature type="compositionally biased region" description="Basic and acidic residues" evidence="1">
    <location>
        <begin position="71"/>
        <end position="82"/>
    </location>
</feature>
<accession>A0A3M0JKI4</accession>
<dbReference type="Proteomes" id="UP000269221">
    <property type="component" value="Unassembled WGS sequence"/>
</dbReference>
<comment type="caution">
    <text evidence="2">The sequence shown here is derived from an EMBL/GenBank/DDBJ whole genome shotgun (WGS) entry which is preliminary data.</text>
</comment>
<feature type="compositionally biased region" description="Acidic residues" evidence="1">
    <location>
        <begin position="238"/>
        <end position="254"/>
    </location>
</feature>
<feature type="compositionally biased region" description="Basic and acidic residues" evidence="1">
    <location>
        <begin position="93"/>
        <end position="105"/>
    </location>
</feature>
<feature type="region of interest" description="Disordered" evidence="1">
    <location>
        <begin position="71"/>
        <end position="285"/>
    </location>
</feature>
<feature type="region of interest" description="Disordered" evidence="1">
    <location>
        <begin position="341"/>
        <end position="369"/>
    </location>
</feature>
<organism evidence="2 3">
    <name type="scientific">Hirundo rustica rustica</name>
    <dbReference type="NCBI Taxonomy" id="333673"/>
    <lineage>
        <taxon>Eukaryota</taxon>
        <taxon>Metazoa</taxon>
        <taxon>Chordata</taxon>
        <taxon>Craniata</taxon>
        <taxon>Vertebrata</taxon>
        <taxon>Euteleostomi</taxon>
        <taxon>Archelosauria</taxon>
        <taxon>Archosauria</taxon>
        <taxon>Dinosauria</taxon>
        <taxon>Saurischia</taxon>
        <taxon>Theropoda</taxon>
        <taxon>Coelurosauria</taxon>
        <taxon>Aves</taxon>
        <taxon>Neognathae</taxon>
        <taxon>Neoaves</taxon>
        <taxon>Telluraves</taxon>
        <taxon>Australaves</taxon>
        <taxon>Passeriformes</taxon>
        <taxon>Sylvioidea</taxon>
        <taxon>Hirundinidae</taxon>
        <taxon>Hirundo</taxon>
    </lineage>
</organism>
<feature type="compositionally biased region" description="Polar residues" evidence="1">
    <location>
        <begin position="163"/>
        <end position="180"/>
    </location>
</feature>